<proteinExistence type="predicted"/>
<organism evidence="2 3">
    <name type="scientific">Candidatus Campylobacter infans</name>
    <dbReference type="NCBI Taxonomy" id="2561898"/>
    <lineage>
        <taxon>Bacteria</taxon>
        <taxon>Pseudomonadati</taxon>
        <taxon>Campylobacterota</taxon>
        <taxon>Epsilonproteobacteria</taxon>
        <taxon>Campylobacterales</taxon>
        <taxon>Campylobacteraceae</taxon>
        <taxon>Campylobacter</taxon>
    </lineage>
</organism>
<dbReference type="Proteomes" id="UP000509414">
    <property type="component" value="Chromosome"/>
</dbReference>
<sequence>MQNSAKISFTIQNALKNELDTLSKDLNMPKSKIIARALELYFDTLDLKIAKSRLKNPQIIKQDEMKKFINEL</sequence>
<evidence type="ECO:0000259" key="1">
    <source>
        <dbReference type="Pfam" id="PF12651"/>
    </source>
</evidence>
<keyword evidence="3" id="KW-1185">Reference proteome</keyword>
<protein>
    <submittedName>
        <fullName evidence="2">Putative transcriptional regulator</fullName>
    </submittedName>
</protein>
<accession>A0A7H9CHV9</accession>
<dbReference type="EMBL" id="CP049075">
    <property type="protein sequence ID" value="QLI04838.1"/>
    <property type="molecule type" value="Genomic_DNA"/>
</dbReference>
<dbReference type="InterPro" id="IPR038733">
    <property type="entry name" value="Predicted_DNA_bind_prot_RHH"/>
</dbReference>
<evidence type="ECO:0000313" key="3">
    <source>
        <dbReference type="Proteomes" id="UP000509414"/>
    </source>
</evidence>
<dbReference type="AlphaFoldDB" id="A0A7H9CHV9"/>
<dbReference type="KEGG" id="cinf:CINF_0291"/>
<gene>
    <name evidence="2" type="ORF">CINF_0291</name>
</gene>
<feature type="domain" description="Predicted DNA-binding protein ribbon-helix-helix" evidence="1">
    <location>
        <begin position="7"/>
        <end position="42"/>
    </location>
</feature>
<name>A0A7H9CHV9_9BACT</name>
<dbReference type="RefSeq" id="WP_178697049.1">
    <property type="nucleotide sequence ID" value="NZ_CP049075.1"/>
</dbReference>
<evidence type="ECO:0000313" key="2">
    <source>
        <dbReference type="EMBL" id="QLI04838.1"/>
    </source>
</evidence>
<reference evidence="2 3" key="1">
    <citation type="submission" date="2020-02" db="EMBL/GenBank/DDBJ databases">
        <title>Complete genome sequence of the novel Campylobacter species Candidatus Campylobacter infans.</title>
        <authorList>
            <person name="Duim B."/>
            <person name="Zomer A."/>
            <person name="van der Graaf L."/>
            <person name="Wagenaar J."/>
        </authorList>
    </citation>
    <scope>NUCLEOTIDE SEQUENCE [LARGE SCALE GENOMIC DNA]</scope>
    <source>
        <strain evidence="2 3">19S00001</strain>
    </source>
</reference>
<dbReference type="Pfam" id="PF12651">
    <property type="entry name" value="RHH_3"/>
    <property type="match status" value="1"/>
</dbReference>